<dbReference type="EMBL" id="BAFC01000043">
    <property type="protein sequence ID" value="GAB38339.1"/>
    <property type="molecule type" value="Genomic_DNA"/>
</dbReference>
<dbReference type="Gene3D" id="3.40.50.1110">
    <property type="entry name" value="SGNH hydrolase"/>
    <property type="match status" value="1"/>
</dbReference>
<dbReference type="Pfam" id="PF13472">
    <property type="entry name" value="Lipase_GDSL_2"/>
    <property type="match status" value="1"/>
</dbReference>
<dbReference type="PANTHER" id="PTHR30383:SF5">
    <property type="entry name" value="SGNH HYDROLASE-TYPE ESTERASE DOMAIN-CONTAINING PROTEIN"/>
    <property type="match status" value="1"/>
</dbReference>
<feature type="domain" description="SGNH hydrolase-type esterase" evidence="1">
    <location>
        <begin position="51"/>
        <end position="224"/>
    </location>
</feature>
<sequence>MTLAAAATWRTPVIAWQGLRAKRSVVRLPQAEGDFGTVGDASDPSCLRLVVLGDSLAGGVGVEHHLDTLAGGVATRLAAREERPVQWVVAARTGFTAAQVMTLIDDAVLAQADVVVVSVGANDAKNMHTARRWRDELTALLNAVCAASERAEIVLLPVPMLQMCPALPGALAQTLGTRAAQFDAIADDVVAGSGRVRRIMRFEPSGDGLFAADGFHPSAAFHAIYAEQIDAALTASDGDAPTRR</sequence>
<dbReference type="InterPro" id="IPR051532">
    <property type="entry name" value="Ester_Hydrolysis_Enzymes"/>
</dbReference>
<comment type="caution">
    <text evidence="2">The sequence shown here is derived from an EMBL/GenBank/DDBJ whole genome shotgun (WGS) entry which is preliminary data.</text>
</comment>
<proteinExistence type="predicted"/>
<organism evidence="2 3">
    <name type="scientific">Gordonia sputi NBRC 100414</name>
    <dbReference type="NCBI Taxonomy" id="1089453"/>
    <lineage>
        <taxon>Bacteria</taxon>
        <taxon>Bacillati</taxon>
        <taxon>Actinomycetota</taxon>
        <taxon>Actinomycetes</taxon>
        <taxon>Mycobacteriales</taxon>
        <taxon>Gordoniaceae</taxon>
        <taxon>Gordonia</taxon>
    </lineage>
</organism>
<dbReference type="InterPro" id="IPR036514">
    <property type="entry name" value="SGNH_hydro_sf"/>
</dbReference>
<evidence type="ECO:0000313" key="2">
    <source>
        <dbReference type="EMBL" id="GAB38339.1"/>
    </source>
</evidence>
<reference evidence="2 3" key="1">
    <citation type="submission" date="2012-02" db="EMBL/GenBank/DDBJ databases">
        <title>Whole genome shotgun sequence of Gordonia sputi NBRC 100414.</title>
        <authorList>
            <person name="Yoshida I."/>
            <person name="Hosoyama A."/>
            <person name="Tsuchikane K."/>
            <person name="Katsumata H."/>
            <person name="Yamazaki S."/>
            <person name="Fujita N."/>
        </authorList>
    </citation>
    <scope>NUCLEOTIDE SEQUENCE [LARGE SCALE GENOMIC DNA]</scope>
    <source>
        <strain evidence="2 3">NBRC 100414</strain>
    </source>
</reference>
<dbReference type="eggNOG" id="COG2755">
    <property type="taxonomic scope" value="Bacteria"/>
</dbReference>
<evidence type="ECO:0000259" key="1">
    <source>
        <dbReference type="Pfam" id="PF13472"/>
    </source>
</evidence>
<evidence type="ECO:0000313" key="3">
    <source>
        <dbReference type="Proteomes" id="UP000005845"/>
    </source>
</evidence>
<keyword evidence="3" id="KW-1185">Reference proteome</keyword>
<accession>H5TXY1</accession>
<dbReference type="InterPro" id="IPR013830">
    <property type="entry name" value="SGNH_hydro"/>
</dbReference>
<dbReference type="GO" id="GO:0004622">
    <property type="term" value="F:phosphatidylcholine lysophospholipase activity"/>
    <property type="evidence" value="ECO:0007669"/>
    <property type="project" value="TreeGrafter"/>
</dbReference>
<dbReference type="SUPFAM" id="SSF52266">
    <property type="entry name" value="SGNH hydrolase"/>
    <property type="match status" value="1"/>
</dbReference>
<protein>
    <recommendedName>
        <fullName evidence="1">SGNH hydrolase-type esterase domain-containing protein</fullName>
    </recommendedName>
</protein>
<name>H5TXY1_9ACTN</name>
<gene>
    <name evidence="2" type="ORF">GOSPT_043_00090</name>
</gene>
<dbReference type="PANTHER" id="PTHR30383">
    <property type="entry name" value="THIOESTERASE 1/PROTEASE 1/LYSOPHOSPHOLIPASE L1"/>
    <property type="match status" value="1"/>
</dbReference>
<dbReference type="CDD" id="cd01836">
    <property type="entry name" value="FeeA_FeeB_like"/>
    <property type="match status" value="1"/>
</dbReference>
<dbReference type="AlphaFoldDB" id="H5TXY1"/>
<dbReference type="Proteomes" id="UP000005845">
    <property type="component" value="Unassembled WGS sequence"/>
</dbReference>